<reference evidence="2" key="1">
    <citation type="journal article" date="2022" name="bioRxiv">
        <title>Sequencing and chromosome-scale assembly of the giantPleurodeles waltlgenome.</title>
        <authorList>
            <person name="Brown T."/>
            <person name="Elewa A."/>
            <person name="Iarovenko S."/>
            <person name="Subramanian E."/>
            <person name="Araus A.J."/>
            <person name="Petzold A."/>
            <person name="Susuki M."/>
            <person name="Suzuki K.-i.T."/>
            <person name="Hayashi T."/>
            <person name="Toyoda A."/>
            <person name="Oliveira C."/>
            <person name="Osipova E."/>
            <person name="Leigh N.D."/>
            <person name="Simon A."/>
            <person name="Yun M.H."/>
        </authorList>
    </citation>
    <scope>NUCLEOTIDE SEQUENCE</scope>
    <source>
        <strain evidence="2">20211129_DDA</strain>
        <tissue evidence="2">Liver</tissue>
    </source>
</reference>
<keyword evidence="3" id="KW-1185">Reference proteome</keyword>
<feature type="compositionally biased region" description="Basic and acidic residues" evidence="1">
    <location>
        <begin position="46"/>
        <end position="63"/>
    </location>
</feature>
<sequence length="94" mass="10044">MTTTLRCREGGATNPRRQFVVFPRCIGYAGNTCKVMSRHSAVTGESRAESRCKSEPQRGDVEGGGKSVNQAKSKLSSLGIRLDSSAGDKLIGKL</sequence>
<evidence type="ECO:0000313" key="2">
    <source>
        <dbReference type="EMBL" id="KAJ1123604.1"/>
    </source>
</evidence>
<organism evidence="2 3">
    <name type="scientific">Pleurodeles waltl</name>
    <name type="common">Iberian ribbed newt</name>
    <dbReference type="NCBI Taxonomy" id="8319"/>
    <lineage>
        <taxon>Eukaryota</taxon>
        <taxon>Metazoa</taxon>
        <taxon>Chordata</taxon>
        <taxon>Craniata</taxon>
        <taxon>Vertebrata</taxon>
        <taxon>Euteleostomi</taxon>
        <taxon>Amphibia</taxon>
        <taxon>Batrachia</taxon>
        <taxon>Caudata</taxon>
        <taxon>Salamandroidea</taxon>
        <taxon>Salamandridae</taxon>
        <taxon>Pleurodelinae</taxon>
        <taxon>Pleurodeles</taxon>
    </lineage>
</organism>
<evidence type="ECO:0000256" key="1">
    <source>
        <dbReference type="SAM" id="MobiDB-lite"/>
    </source>
</evidence>
<name>A0AAV7P9S5_PLEWA</name>
<accession>A0AAV7P9S5</accession>
<comment type="caution">
    <text evidence="2">The sequence shown here is derived from an EMBL/GenBank/DDBJ whole genome shotgun (WGS) entry which is preliminary data.</text>
</comment>
<dbReference type="EMBL" id="JANPWB010000011">
    <property type="protein sequence ID" value="KAJ1123604.1"/>
    <property type="molecule type" value="Genomic_DNA"/>
</dbReference>
<proteinExistence type="predicted"/>
<protein>
    <submittedName>
        <fullName evidence="2">Uncharacterized protein</fullName>
    </submittedName>
</protein>
<dbReference type="AlphaFoldDB" id="A0AAV7P9S5"/>
<gene>
    <name evidence="2" type="ORF">NDU88_002072</name>
</gene>
<feature type="region of interest" description="Disordered" evidence="1">
    <location>
        <begin position="43"/>
        <end position="70"/>
    </location>
</feature>
<dbReference type="Proteomes" id="UP001066276">
    <property type="component" value="Chromosome 7"/>
</dbReference>
<evidence type="ECO:0000313" key="3">
    <source>
        <dbReference type="Proteomes" id="UP001066276"/>
    </source>
</evidence>